<comment type="subcellular location">
    <subcellularLocation>
        <location evidence="13">Cytoplasm</location>
    </subcellularLocation>
</comment>
<dbReference type="PROSITE" id="PS00627">
    <property type="entry name" value="GHMP_KINASES_ATP"/>
    <property type="match status" value="1"/>
</dbReference>
<dbReference type="UniPathway" id="UPA00050">
    <property type="reaction ID" value="UER00064"/>
</dbReference>
<dbReference type="GO" id="GO:0005524">
    <property type="term" value="F:ATP binding"/>
    <property type="evidence" value="ECO:0007669"/>
    <property type="project" value="UniProtKB-UniRule"/>
</dbReference>
<dbReference type="PIRSF" id="PIRSF000676">
    <property type="entry name" value="Homoser_kin"/>
    <property type="match status" value="1"/>
</dbReference>
<protein>
    <recommendedName>
        <fullName evidence="4 13">Homoserine kinase</fullName>
        <shortName evidence="13">HK</shortName>
        <shortName evidence="13">HSK</shortName>
        <ecNumber evidence="3 13">2.7.1.39</ecNumber>
    </recommendedName>
</protein>
<dbReference type="PRINTS" id="PR00958">
    <property type="entry name" value="HOMSERKINASE"/>
</dbReference>
<dbReference type="PANTHER" id="PTHR20861:SF1">
    <property type="entry name" value="HOMOSERINE KINASE"/>
    <property type="match status" value="1"/>
</dbReference>
<evidence type="ECO:0000313" key="17">
    <source>
        <dbReference type="Proteomes" id="UP000066480"/>
    </source>
</evidence>
<keyword evidence="17" id="KW-1185">Reference proteome</keyword>
<name>A0A0K1JLS7_9MICO</name>
<dbReference type="InterPro" id="IPR013750">
    <property type="entry name" value="GHMP_kinase_C_dom"/>
</dbReference>
<evidence type="ECO:0000256" key="6">
    <source>
        <dbReference type="ARBA" id="ARBA00022679"/>
    </source>
</evidence>
<evidence type="ECO:0000259" key="15">
    <source>
        <dbReference type="Pfam" id="PF08544"/>
    </source>
</evidence>
<dbReference type="STRING" id="571913.VV02_19625"/>
<comment type="function">
    <text evidence="12 13">Catalyzes the ATP-dependent phosphorylation of L-homoserine to L-homoserine phosphate.</text>
</comment>
<dbReference type="InterPro" id="IPR036554">
    <property type="entry name" value="GHMP_kinase_C_sf"/>
</dbReference>
<dbReference type="EC" id="2.7.1.39" evidence="3 13"/>
<sequence length="317" mass="33269">MSRIVEGSAVAVRVPASAANLGPGFDSIGLALGVWDELEVDVTGSRLVIEAEGEAHAEVPRDPSHLVYRSMLATWHELRVPAPFGLTLRCRNAIPHSRGLGSSASAIVAGVAAAAALAGTDTDTPGGMALINDIASTLEGHPDNASASVYGGLTVSWADDDPNAETRWRTAQLVPHEDLRPVVLLPADRLPTHEARAALPPQVELAAAAANSGRTALLTQALTRSPDLLLPATRDWLHQEQRRSYYPLTMAMVDRLRAAGHAATVSGAGPSVLVLATTHNVQAVTDIVAVHDGWDVLQPEIAASGVRVVSREPRATV</sequence>
<dbReference type="HAMAP" id="MF_00384">
    <property type="entry name" value="Homoser_kinase"/>
    <property type="match status" value="1"/>
</dbReference>
<keyword evidence="5 13" id="KW-0028">Amino-acid biosynthesis</keyword>
<dbReference type="EMBL" id="CP011112">
    <property type="protein sequence ID" value="AKU17535.1"/>
    <property type="molecule type" value="Genomic_DNA"/>
</dbReference>
<dbReference type="InterPro" id="IPR006204">
    <property type="entry name" value="GHMP_kinase_N_dom"/>
</dbReference>
<evidence type="ECO:0000313" key="16">
    <source>
        <dbReference type="EMBL" id="AKU17535.1"/>
    </source>
</evidence>
<accession>A0A0K1JLS7</accession>
<evidence type="ECO:0000256" key="4">
    <source>
        <dbReference type="ARBA" id="ARBA00017858"/>
    </source>
</evidence>
<dbReference type="PANTHER" id="PTHR20861">
    <property type="entry name" value="HOMOSERINE/4-DIPHOSPHOCYTIDYL-2-C-METHYL-D-ERYTHRITOL KINASE"/>
    <property type="match status" value="1"/>
</dbReference>
<comment type="pathway">
    <text evidence="1 13">Amino-acid biosynthesis; L-threonine biosynthesis; L-threonine from L-aspartate: step 4/5.</text>
</comment>
<dbReference type="GO" id="GO:0004413">
    <property type="term" value="F:homoserine kinase activity"/>
    <property type="evidence" value="ECO:0007669"/>
    <property type="project" value="UniProtKB-UniRule"/>
</dbReference>
<feature type="domain" description="GHMP kinase C-terminal" evidence="15">
    <location>
        <begin position="213"/>
        <end position="286"/>
    </location>
</feature>
<keyword evidence="13" id="KW-0963">Cytoplasm</keyword>
<reference evidence="16 17" key="1">
    <citation type="submission" date="2015-03" db="EMBL/GenBank/DDBJ databases">
        <title>Luteipulveratus halotolerans sp. nov., a novel actinobacterium (Dermacoccaceae) from Sarawak, Malaysia.</title>
        <authorList>
            <person name="Juboi H."/>
            <person name="Basik A."/>
            <person name="Shamsul S.S."/>
            <person name="Arnold P."/>
            <person name="Schmitt E.K."/>
            <person name="Sanglier J.-J."/>
            <person name="Yeo T."/>
        </authorList>
    </citation>
    <scope>NUCLEOTIDE SEQUENCE [LARGE SCALE GENOMIC DNA]</scope>
    <source>
        <strain evidence="16 17">MN07-A0370</strain>
    </source>
</reference>
<dbReference type="PATRIC" id="fig|571913.6.peg.3973"/>
<dbReference type="NCBIfam" id="TIGR00191">
    <property type="entry name" value="thrB"/>
    <property type="match status" value="1"/>
</dbReference>
<evidence type="ECO:0000256" key="7">
    <source>
        <dbReference type="ARBA" id="ARBA00022697"/>
    </source>
</evidence>
<dbReference type="InterPro" id="IPR020568">
    <property type="entry name" value="Ribosomal_Su5_D2-typ_SF"/>
</dbReference>
<dbReference type="InterPro" id="IPR006203">
    <property type="entry name" value="GHMP_knse_ATP-bd_CS"/>
</dbReference>
<dbReference type="Gene3D" id="3.30.70.890">
    <property type="entry name" value="GHMP kinase, C-terminal domain"/>
    <property type="match status" value="1"/>
</dbReference>
<dbReference type="KEGG" id="lmoi:VV02_19625"/>
<dbReference type="AlphaFoldDB" id="A0A0K1JLS7"/>
<dbReference type="SUPFAM" id="SSF55060">
    <property type="entry name" value="GHMP Kinase, C-terminal domain"/>
    <property type="match status" value="1"/>
</dbReference>
<organism evidence="16 17">
    <name type="scientific">Luteipulveratus mongoliensis</name>
    <dbReference type="NCBI Taxonomy" id="571913"/>
    <lineage>
        <taxon>Bacteria</taxon>
        <taxon>Bacillati</taxon>
        <taxon>Actinomycetota</taxon>
        <taxon>Actinomycetes</taxon>
        <taxon>Micrococcales</taxon>
        <taxon>Dermacoccaceae</taxon>
        <taxon>Luteipulveratus</taxon>
    </lineage>
</organism>
<dbReference type="Pfam" id="PF08544">
    <property type="entry name" value="GHMP_kinases_C"/>
    <property type="match status" value="1"/>
</dbReference>
<keyword evidence="6 13" id="KW-0808">Transferase</keyword>
<dbReference type="GO" id="GO:0005737">
    <property type="term" value="C:cytoplasm"/>
    <property type="evidence" value="ECO:0007669"/>
    <property type="project" value="UniProtKB-SubCell"/>
</dbReference>
<dbReference type="InterPro" id="IPR000870">
    <property type="entry name" value="Homoserine_kinase"/>
</dbReference>
<evidence type="ECO:0000256" key="5">
    <source>
        <dbReference type="ARBA" id="ARBA00022605"/>
    </source>
</evidence>
<evidence type="ECO:0000256" key="11">
    <source>
        <dbReference type="ARBA" id="ARBA00049375"/>
    </source>
</evidence>
<dbReference type="Proteomes" id="UP000066480">
    <property type="component" value="Chromosome"/>
</dbReference>
<dbReference type="OrthoDB" id="9769912at2"/>
<dbReference type="RefSeq" id="WP_052594260.1">
    <property type="nucleotide sequence ID" value="NZ_CP011112.1"/>
</dbReference>
<keyword evidence="8 13" id="KW-0547">Nucleotide-binding</keyword>
<evidence type="ECO:0000256" key="13">
    <source>
        <dbReference type="HAMAP-Rule" id="MF_00384"/>
    </source>
</evidence>
<evidence type="ECO:0000256" key="1">
    <source>
        <dbReference type="ARBA" id="ARBA00005015"/>
    </source>
</evidence>
<evidence type="ECO:0000256" key="2">
    <source>
        <dbReference type="ARBA" id="ARBA00007370"/>
    </source>
</evidence>
<keyword evidence="7 13" id="KW-0791">Threonine biosynthesis</keyword>
<gene>
    <name evidence="13" type="primary">thrB</name>
    <name evidence="16" type="ORF">VV02_19625</name>
</gene>
<dbReference type="Pfam" id="PF00288">
    <property type="entry name" value="GHMP_kinases_N"/>
    <property type="match status" value="1"/>
</dbReference>
<comment type="catalytic activity">
    <reaction evidence="11 13">
        <text>L-homoserine + ATP = O-phospho-L-homoserine + ADP + H(+)</text>
        <dbReference type="Rhea" id="RHEA:13985"/>
        <dbReference type="ChEBI" id="CHEBI:15378"/>
        <dbReference type="ChEBI" id="CHEBI:30616"/>
        <dbReference type="ChEBI" id="CHEBI:57476"/>
        <dbReference type="ChEBI" id="CHEBI:57590"/>
        <dbReference type="ChEBI" id="CHEBI:456216"/>
        <dbReference type="EC" id="2.7.1.39"/>
    </reaction>
</comment>
<evidence type="ECO:0000256" key="8">
    <source>
        <dbReference type="ARBA" id="ARBA00022741"/>
    </source>
</evidence>
<feature type="domain" description="GHMP kinase N-terminal" evidence="14">
    <location>
        <begin position="67"/>
        <end position="152"/>
    </location>
</feature>
<keyword evidence="9 13" id="KW-0418">Kinase</keyword>
<dbReference type="Gene3D" id="3.30.230.10">
    <property type="match status" value="1"/>
</dbReference>
<proteinExistence type="inferred from homology"/>
<evidence type="ECO:0000256" key="12">
    <source>
        <dbReference type="ARBA" id="ARBA00049954"/>
    </source>
</evidence>
<feature type="binding site" evidence="13">
    <location>
        <begin position="95"/>
        <end position="105"/>
    </location>
    <ligand>
        <name>ATP</name>
        <dbReference type="ChEBI" id="CHEBI:30616"/>
    </ligand>
</feature>
<comment type="similarity">
    <text evidence="2 13">Belongs to the GHMP kinase family. Homoserine kinase subfamily.</text>
</comment>
<dbReference type="SUPFAM" id="SSF54211">
    <property type="entry name" value="Ribosomal protein S5 domain 2-like"/>
    <property type="match status" value="1"/>
</dbReference>
<evidence type="ECO:0000256" key="9">
    <source>
        <dbReference type="ARBA" id="ARBA00022777"/>
    </source>
</evidence>
<evidence type="ECO:0000256" key="3">
    <source>
        <dbReference type="ARBA" id="ARBA00012078"/>
    </source>
</evidence>
<evidence type="ECO:0000259" key="14">
    <source>
        <dbReference type="Pfam" id="PF00288"/>
    </source>
</evidence>
<dbReference type="GO" id="GO:0009088">
    <property type="term" value="P:threonine biosynthetic process"/>
    <property type="evidence" value="ECO:0007669"/>
    <property type="project" value="UniProtKB-UniRule"/>
</dbReference>
<keyword evidence="10 13" id="KW-0067">ATP-binding</keyword>
<dbReference type="InterPro" id="IPR014721">
    <property type="entry name" value="Ribsml_uS5_D2-typ_fold_subgr"/>
</dbReference>
<evidence type="ECO:0000256" key="10">
    <source>
        <dbReference type="ARBA" id="ARBA00022840"/>
    </source>
</evidence>